<evidence type="ECO:0000256" key="2">
    <source>
        <dbReference type="ARBA" id="ARBA00022448"/>
    </source>
</evidence>
<evidence type="ECO:0000256" key="5">
    <source>
        <dbReference type="ARBA" id="ARBA00022989"/>
    </source>
</evidence>
<evidence type="ECO:0000256" key="1">
    <source>
        <dbReference type="ARBA" id="ARBA00004651"/>
    </source>
</evidence>
<dbReference type="InterPro" id="IPR036259">
    <property type="entry name" value="MFS_trans_sf"/>
</dbReference>
<dbReference type="Gene3D" id="1.20.1250.20">
    <property type="entry name" value="MFS general substrate transporter like domains"/>
    <property type="match status" value="1"/>
</dbReference>
<evidence type="ECO:0000256" key="7">
    <source>
        <dbReference type="SAM" id="MobiDB-lite"/>
    </source>
</evidence>
<dbReference type="Pfam" id="PF05977">
    <property type="entry name" value="MFS_3"/>
    <property type="match status" value="1"/>
</dbReference>
<keyword evidence="3" id="KW-1003">Cell membrane</keyword>
<gene>
    <name evidence="9" type="ORF">B8W69_07975</name>
</gene>
<keyword evidence="2" id="KW-0813">Transport</keyword>
<dbReference type="OrthoDB" id="9775268at2"/>
<keyword evidence="10" id="KW-1185">Reference proteome</keyword>
<dbReference type="InterPro" id="IPR010290">
    <property type="entry name" value="TM_effector"/>
</dbReference>
<proteinExistence type="predicted"/>
<dbReference type="GO" id="GO:0005886">
    <property type="term" value="C:plasma membrane"/>
    <property type="evidence" value="ECO:0007669"/>
    <property type="project" value="UniProtKB-SubCell"/>
</dbReference>
<dbReference type="SUPFAM" id="SSF103473">
    <property type="entry name" value="MFS general substrate transporter"/>
    <property type="match status" value="1"/>
</dbReference>
<accession>A0A1X2L892</accession>
<protein>
    <recommendedName>
        <fullName evidence="11">Major facilitator superfamily (MFS) profile domain-containing protein</fullName>
    </recommendedName>
</protein>
<keyword evidence="6 8" id="KW-0472">Membrane</keyword>
<name>A0A1X2L892_9MYCO</name>
<reference evidence="9 10" key="1">
    <citation type="submission" date="2017-04" db="EMBL/GenBank/DDBJ databases">
        <title>The new phylogeny of genus Mycobacterium.</title>
        <authorList>
            <person name="Tortoli E."/>
            <person name="Trovato A."/>
            <person name="Cirillo D.M."/>
        </authorList>
    </citation>
    <scope>NUCLEOTIDE SEQUENCE [LARGE SCALE GENOMIC DNA]</scope>
    <source>
        <strain evidence="9 10">DSM 45247</strain>
    </source>
</reference>
<evidence type="ECO:0000256" key="8">
    <source>
        <dbReference type="SAM" id="Phobius"/>
    </source>
</evidence>
<organism evidence="9 10">
    <name type="scientific">Mycolicibacterium vulneris</name>
    <dbReference type="NCBI Taxonomy" id="547163"/>
    <lineage>
        <taxon>Bacteria</taxon>
        <taxon>Bacillati</taxon>
        <taxon>Actinomycetota</taxon>
        <taxon>Actinomycetes</taxon>
        <taxon>Mycobacteriales</taxon>
        <taxon>Mycobacteriaceae</taxon>
        <taxon>Mycolicibacterium</taxon>
    </lineage>
</organism>
<dbReference type="AlphaFoldDB" id="A0A1X2L892"/>
<sequence>MRRDVAPPPVQVASGADAPAAAINEEEGLGPTLVLGLFAGVLADLFDRRRLLFVLQSYAVLVALALAVLTYQGRMTPTSLPMFTVAIGCASALAGPAWQAIHPARLRPRGPVNRLVHHPPIRRSRSVTMHPAEHSTEAR</sequence>
<evidence type="ECO:0000313" key="10">
    <source>
        <dbReference type="Proteomes" id="UP000242320"/>
    </source>
</evidence>
<keyword evidence="4 8" id="KW-0812">Transmembrane</keyword>
<feature type="transmembrane region" description="Helical" evidence="8">
    <location>
        <begin position="53"/>
        <end position="73"/>
    </location>
</feature>
<keyword evidence="5 8" id="KW-1133">Transmembrane helix</keyword>
<evidence type="ECO:0000313" key="9">
    <source>
        <dbReference type="EMBL" id="OSC30229.1"/>
    </source>
</evidence>
<dbReference type="EMBL" id="NCXM01000006">
    <property type="protein sequence ID" value="OSC30229.1"/>
    <property type="molecule type" value="Genomic_DNA"/>
</dbReference>
<dbReference type="Proteomes" id="UP000242320">
    <property type="component" value="Unassembled WGS sequence"/>
</dbReference>
<evidence type="ECO:0000256" key="4">
    <source>
        <dbReference type="ARBA" id="ARBA00022692"/>
    </source>
</evidence>
<comment type="caution">
    <text evidence="9">The sequence shown here is derived from an EMBL/GenBank/DDBJ whole genome shotgun (WGS) entry which is preliminary data.</text>
</comment>
<dbReference type="PANTHER" id="PTHR23513:SF11">
    <property type="entry name" value="STAPHYLOFERRIN A TRANSPORTER"/>
    <property type="match status" value="1"/>
</dbReference>
<evidence type="ECO:0008006" key="11">
    <source>
        <dbReference type="Google" id="ProtNLM"/>
    </source>
</evidence>
<evidence type="ECO:0000256" key="3">
    <source>
        <dbReference type="ARBA" id="ARBA00022475"/>
    </source>
</evidence>
<comment type="subcellular location">
    <subcellularLocation>
        <location evidence="1">Cell membrane</location>
        <topology evidence="1">Multi-pass membrane protein</topology>
    </subcellularLocation>
</comment>
<evidence type="ECO:0000256" key="6">
    <source>
        <dbReference type="ARBA" id="ARBA00023136"/>
    </source>
</evidence>
<dbReference type="PANTHER" id="PTHR23513">
    <property type="entry name" value="INTEGRAL MEMBRANE EFFLUX PROTEIN-RELATED"/>
    <property type="match status" value="1"/>
</dbReference>
<feature type="region of interest" description="Disordered" evidence="7">
    <location>
        <begin position="117"/>
        <end position="139"/>
    </location>
</feature>